<dbReference type="PANTHER" id="PTHR36924">
    <property type="entry name" value="ANTITOXIN HIGA-1"/>
    <property type="match status" value="1"/>
</dbReference>
<dbReference type="Gene3D" id="1.10.260.40">
    <property type="entry name" value="lambda repressor-like DNA-binding domains"/>
    <property type="match status" value="1"/>
</dbReference>
<evidence type="ECO:0000256" key="1">
    <source>
        <dbReference type="ARBA" id="ARBA00023125"/>
    </source>
</evidence>
<dbReference type="Pfam" id="PF01381">
    <property type="entry name" value="HTH_3"/>
    <property type="match status" value="1"/>
</dbReference>
<feature type="domain" description="HTH cro/C1-type" evidence="2">
    <location>
        <begin position="26"/>
        <end position="73"/>
    </location>
</feature>
<dbReference type="PROSITE" id="PS50943">
    <property type="entry name" value="HTH_CROC1"/>
    <property type="match status" value="1"/>
</dbReference>
<sequence>MILIDPAHPGEVIRETLDGIYAETGKRLTVEQVAAILGTTRKTLSAIINGESAVSPEMAIRLGAAFPNTDAEFWLAVQPQC</sequence>
<reference evidence="3 4" key="1">
    <citation type="submission" date="2021-04" db="EMBL/GenBank/DDBJ databases">
        <authorList>
            <person name="Rodrigo-Torres L."/>
            <person name="Arahal R. D."/>
            <person name="Lucena T."/>
        </authorList>
    </citation>
    <scope>NUCLEOTIDE SEQUENCE [LARGE SCALE GENOMIC DNA]</scope>
    <source>
        <strain evidence="3 4">CECT 9623</strain>
    </source>
</reference>
<gene>
    <name evidence="3" type="ORF">DYBT9623_00763</name>
</gene>
<dbReference type="InterPro" id="IPR010982">
    <property type="entry name" value="Lambda_DNA-bd_dom_sf"/>
</dbReference>
<evidence type="ECO:0000259" key="2">
    <source>
        <dbReference type="PROSITE" id="PS50943"/>
    </source>
</evidence>
<dbReference type="PANTHER" id="PTHR36924:SF1">
    <property type="entry name" value="ANTITOXIN HIGA-1"/>
    <property type="match status" value="1"/>
</dbReference>
<name>A0ABM8UKN2_9BACT</name>
<dbReference type="InterPro" id="IPR013430">
    <property type="entry name" value="Toxin_antidote_HigA"/>
</dbReference>
<keyword evidence="1" id="KW-0238">DNA-binding</keyword>
<accession>A0ABM8UKN2</accession>
<protein>
    <recommendedName>
        <fullName evidence="2">HTH cro/C1-type domain-containing protein</fullName>
    </recommendedName>
</protein>
<comment type="caution">
    <text evidence="3">The sequence shown here is derived from an EMBL/GenBank/DDBJ whole genome shotgun (WGS) entry which is preliminary data.</text>
</comment>
<dbReference type="EMBL" id="CAJRAU010000001">
    <property type="protein sequence ID" value="CAG5068035.1"/>
    <property type="molecule type" value="Genomic_DNA"/>
</dbReference>
<dbReference type="SUPFAM" id="SSF47413">
    <property type="entry name" value="lambda repressor-like DNA-binding domains"/>
    <property type="match status" value="1"/>
</dbReference>
<dbReference type="Proteomes" id="UP000679725">
    <property type="component" value="Unassembled WGS sequence"/>
</dbReference>
<evidence type="ECO:0000313" key="3">
    <source>
        <dbReference type="EMBL" id="CAG5068035.1"/>
    </source>
</evidence>
<dbReference type="CDD" id="cd00093">
    <property type="entry name" value="HTH_XRE"/>
    <property type="match status" value="1"/>
</dbReference>
<proteinExistence type="predicted"/>
<dbReference type="RefSeq" id="WP_215232155.1">
    <property type="nucleotide sequence ID" value="NZ_CAJRAU010000001.1"/>
</dbReference>
<dbReference type="InterPro" id="IPR001387">
    <property type="entry name" value="Cro/C1-type_HTH"/>
</dbReference>
<dbReference type="NCBIfam" id="TIGR02607">
    <property type="entry name" value="antidote_HigA"/>
    <property type="match status" value="1"/>
</dbReference>
<organism evidence="3 4">
    <name type="scientific">Dyadobacter linearis</name>
    <dbReference type="NCBI Taxonomy" id="2823330"/>
    <lineage>
        <taxon>Bacteria</taxon>
        <taxon>Pseudomonadati</taxon>
        <taxon>Bacteroidota</taxon>
        <taxon>Cytophagia</taxon>
        <taxon>Cytophagales</taxon>
        <taxon>Spirosomataceae</taxon>
        <taxon>Dyadobacter</taxon>
    </lineage>
</organism>
<keyword evidence="4" id="KW-1185">Reference proteome</keyword>
<evidence type="ECO:0000313" key="4">
    <source>
        <dbReference type="Proteomes" id="UP000679725"/>
    </source>
</evidence>